<comment type="caution">
    <text evidence="1">The sequence shown here is derived from an EMBL/GenBank/DDBJ whole genome shotgun (WGS) entry which is preliminary data.</text>
</comment>
<organism evidence="1 2">
    <name type="scientific">Racocetra persica</name>
    <dbReference type="NCBI Taxonomy" id="160502"/>
    <lineage>
        <taxon>Eukaryota</taxon>
        <taxon>Fungi</taxon>
        <taxon>Fungi incertae sedis</taxon>
        <taxon>Mucoromycota</taxon>
        <taxon>Glomeromycotina</taxon>
        <taxon>Glomeromycetes</taxon>
        <taxon>Diversisporales</taxon>
        <taxon>Gigasporaceae</taxon>
        <taxon>Racocetra</taxon>
    </lineage>
</organism>
<accession>A0ACA9RDG7</accession>
<keyword evidence="2" id="KW-1185">Reference proteome</keyword>
<dbReference type="Proteomes" id="UP000789920">
    <property type="component" value="Unassembled WGS sequence"/>
</dbReference>
<gene>
    <name evidence="1" type="ORF">RPERSI_LOCUS18485</name>
</gene>
<feature type="non-terminal residue" evidence="1">
    <location>
        <position position="66"/>
    </location>
</feature>
<sequence length="66" mass="7557">LLQYVAVAILHYDENICPLRVYQPGNVKFGFKNLKNIVVVLTVCSEDVEVKLKFVDKLATEFEDKV</sequence>
<name>A0ACA9RDG7_9GLOM</name>
<evidence type="ECO:0000313" key="1">
    <source>
        <dbReference type="EMBL" id="CAG8787102.1"/>
    </source>
</evidence>
<evidence type="ECO:0000313" key="2">
    <source>
        <dbReference type="Proteomes" id="UP000789920"/>
    </source>
</evidence>
<dbReference type="EMBL" id="CAJVQC010049068">
    <property type="protein sequence ID" value="CAG8787102.1"/>
    <property type="molecule type" value="Genomic_DNA"/>
</dbReference>
<proteinExistence type="predicted"/>
<reference evidence="1" key="1">
    <citation type="submission" date="2021-06" db="EMBL/GenBank/DDBJ databases">
        <authorList>
            <person name="Kallberg Y."/>
            <person name="Tangrot J."/>
            <person name="Rosling A."/>
        </authorList>
    </citation>
    <scope>NUCLEOTIDE SEQUENCE</scope>
    <source>
        <strain evidence="1">MA461A</strain>
    </source>
</reference>
<feature type="non-terminal residue" evidence="1">
    <location>
        <position position="1"/>
    </location>
</feature>
<protein>
    <submittedName>
        <fullName evidence="1">10676_t:CDS:1</fullName>
    </submittedName>
</protein>